<proteinExistence type="predicted"/>
<comment type="cofactor">
    <cofactor evidence="1">
        <name>Mg(2+)</name>
        <dbReference type="ChEBI" id="CHEBI:18420"/>
    </cofactor>
</comment>
<keyword evidence="5" id="KW-1185">Reference proteome</keyword>
<dbReference type="Pfam" id="PF00293">
    <property type="entry name" value="NUDIX"/>
    <property type="match status" value="1"/>
</dbReference>
<feature type="domain" description="Nudix hydrolase" evidence="3">
    <location>
        <begin position="33"/>
        <end position="101"/>
    </location>
</feature>
<evidence type="ECO:0000256" key="1">
    <source>
        <dbReference type="ARBA" id="ARBA00001946"/>
    </source>
</evidence>
<keyword evidence="2" id="KW-0378">Hydrolase</keyword>
<comment type="caution">
    <text evidence="4">The sequence shown here is derived from an EMBL/GenBank/DDBJ whole genome shotgun (WGS) entry which is preliminary data.</text>
</comment>
<dbReference type="SUPFAM" id="SSF55811">
    <property type="entry name" value="Nudix"/>
    <property type="match status" value="1"/>
</dbReference>
<accession>A0ABS8HPB8</accession>
<name>A0ABS8HPB8_9FIRM</name>
<reference evidence="4" key="1">
    <citation type="submission" date="2021-11" db="EMBL/GenBank/DDBJ databases">
        <title>Description of a new species Pelosinus isolated from the bottom sediments of Lake Baikal.</title>
        <authorList>
            <person name="Zakharyuk A."/>
        </authorList>
    </citation>
    <scope>NUCLEOTIDE SEQUENCE</scope>
    <source>
        <strain evidence="4">Bkl1</strain>
    </source>
</reference>
<evidence type="ECO:0000313" key="4">
    <source>
        <dbReference type="EMBL" id="MCC5464486.1"/>
    </source>
</evidence>
<dbReference type="Gene3D" id="3.90.79.10">
    <property type="entry name" value="Nucleoside Triphosphate Pyrophosphohydrolase"/>
    <property type="match status" value="1"/>
</dbReference>
<dbReference type="PANTHER" id="PTHR43046">
    <property type="entry name" value="GDP-MANNOSE MANNOSYL HYDROLASE"/>
    <property type="match status" value="1"/>
</dbReference>
<evidence type="ECO:0000256" key="2">
    <source>
        <dbReference type="ARBA" id="ARBA00022801"/>
    </source>
</evidence>
<organism evidence="4 5">
    <name type="scientific">Pelosinus baikalensis</name>
    <dbReference type="NCBI Taxonomy" id="2892015"/>
    <lineage>
        <taxon>Bacteria</taxon>
        <taxon>Bacillati</taxon>
        <taxon>Bacillota</taxon>
        <taxon>Negativicutes</taxon>
        <taxon>Selenomonadales</taxon>
        <taxon>Sporomusaceae</taxon>
        <taxon>Pelosinus</taxon>
    </lineage>
</organism>
<dbReference type="EMBL" id="JAJHJB010000003">
    <property type="protein sequence ID" value="MCC5464486.1"/>
    <property type="molecule type" value="Genomic_DNA"/>
</dbReference>
<sequence length="119" mass="13416">MSEYTGISNEKIKDLFCNEIGYQTPKIDIRGAIFKENKILLVKESVDGCWSMPGGWAELNLAIKENIIKEAKEEAGLNVVPKRLIAVLDKNKHNEPVSAYGIYKIFVLCELIDGIFEKI</sequence>
<dbReference type="InterPro" id="IPR000086">
    <property type="entry name" value="NUDIX_hydrolase_dom"/>
</dbReference>
<dbReference type="Proteomes" id="UP001165492">
    <property type="component" value="Unassembled WGS sequence"/>
</dbReference>
<dbReference type="InterPro" id="IPR015797">
    <property type="entry name" value="NUDIX_hydrolase-like_dom_sf"/>
</dbReference>
<evidence type="ECO:0000313" key="5">
    <source>
        <dbReference type="Proteomes" id="UP001165492"/>
    </source>
</evidence>
<dbReference type="PANTHER" id="PTHR43046:SF16">
    <property type="entry name" value="ADP-RIBOSE PYROPHOSPHATASE YJHB-RELATED"/>
    <property type="match status" value="1"/>
</dbReference>
<gene>
    <name evidence="4" type="ORF">LMF89_03795</name>
</gene>
<evidence type="ECO:0000259" key="3">
    <source>
        <dbReference type="Pfam" id="PF00293"/>
    </source>
</evidence>
<protein>
    <submittedName>
        <fullName evidence="4">NUDIX domain-containing protein</fullName>
    </submittedName>
</protein>
<dbReference type="RefSeq" id="WP_229533936.1">
    <property type="nucleotide sequence ID" value="NZ_JAJHJB010000003.1"/>
</dbReference>